<dbReference type="Proteomes" id="UP001054945">
    <property type="component" value="Unassembled WGS sequence"/>
</dbReference>
<comment type="caution">
    <text evidence="2">The sequence shown here is derived from an EMBL/GenBank/DDBJ whole genome shotgun (WGS) entry which is preliminary data.</text>
</comment>
<evidence type="ECO:0000256" key="1">
    <source>
        <dbReference type="SAM" id="MobiDB-lite"/>
    </source>
</evidence>
<dbReference type="EMBL" id="BPLR01005516">
    <property type="protein sequence ID" value="GIY02882.1"/>
    <property type="molecule type" value="Genomic_DNA"/>
</dbReference>
<feature type="non-terminal residue" evidence="2">
    <location>
        <position position="48"/>
    </location>
</feature>
<name>A0AAV4Q3V3_CAEEX</name>
<protein>
    <submittedName>
        <fullName evidence="2">Uncharacterized protein</fullName>
    </submittedName>
</protein>
<feature type="region of interest" description="Disordered" evidence="1">
    <location>
        <begin position="19"/>
        <end position="48"/>
    </location>
</feature>
<evidence type="ECO:0000313" key="3">
    <source>
        <dbReference type="Proteomes" id="UP001054945"/>
    </source>
</evidence>
<dbReference type="AlphaFoldDB" id="A0AAV4Q3V3"/>
<feature type="compositionally biased region" description="Basic and acidic residues" evidence="1">
    <location>
        <begin position="25"/>
        <end position="48"/>
    </location>
</feature>
<evidence type="ECO:0000313" key="2">
    <source>
        <dbReference type="EMBL" id="GIY02882.1"/>
    </source>
</evidence>
<reference evidence="2 3" key="1">
    <citation type="submission" date="2021-06" db="EMBL/GenBank/DDBJ databases">
        <title>Caerostris extrusa draft genome.</title>
        <authorList>
            <person name="Kono N."/>
            <person name="Arakawa K."/>
        </authorList>
    </citation>
    <scope>NUCLEOTIDE SEQUENCE [LARGE SCALE GENOMIC DNA]</scope>
</reference>
<sequence length="48" mass="5332">MASKETSCDEDTLEKLADLSVSDGSNEHHVNCKKPSTEHKKSVTQEKE</sequence>
<gene>
    <name evidence="2" type="ORF">CEXT_555551</name>
</gene>
<proteinExistence type="predicted"/>
<accession>A0AAV4Q3V3</accession>
<organism evidence="2 3">
    <name type="scientific">Caerostris extrusa</name>
    <name type="common">Bark spider</name>
    <name type="synonym">Caerostris bankana</name>
    <dbReference type="NCBI Taxonomy" id="172846"/>
    <lineage>
        <taxon>Eukaryota</taxon>
        <taxon>Metazoa</taxon>
        <taxon>Ecdysozoa</taxon>
        <taxon>Arthropoda</taxon>
        <taxon>Chelicerata</taxon>
        <taxon>Arachnida</taxon>
        <taxon>Araneae</taxon>
        <taxon>Araneomorphae</taxon>
        <taxon>Entelegynae</taxon>
        <taxon>Araneoidea</taxon>
        <taxon>Araneidae</taxon>
        <taxon>Caerostris</taxon>
    </lineage>
</organism>
<keyword evidence="3" id="KW-1185">Reference proteome</keyword>